<dbReference type="EC" id="3.5.1.118" evidence="1"/>
<dbReference type="Proteomes" id="UP000295345">
    <property type="component" value="Unassembled WGS sequence"/>
</dbReference>
<evidence type="ECO:0000256" key="1">
    <source>
        <dbReference type="HAMAP-Rule" id="MF_02036"/>
    </source>
</evidence>
<gene>
    <name evidence="1 3" type="primary">egtC</name>
    <name evidence="3" type="ORF">E1283_34820</name>
</gene>
<dbReference type="Gene3D" id="3.60.20.10">
    <property type="entry name" value="Glutamine Phosphoribosylpyrophosphate, subunit 1, domain 1"/>
    <property type="match status" value="1"/>
</dbReference>
<name>A0A4R4SHZ1_9ACTN</name>
<dbReference type="InterPro" id="IPR029055">
    <property type="entry name" value="Ntn_hydrolases_N"/>
</dbReference>
<feature type="domain" description="Glutamine amidotransferase type-2" evidence="2">
    <location>
        <begin position="2"/>
        <end position="249"/>
    </location>
</feature>
<dbReference type="InterPro" id="IPR052373">
    <property type="entry name" value="Gamma-glu_amide_hydrolase"/>
</dbReference>
<keyword evidence="1" id="KW-0315">Glutamine amidotransferase</keyword>
<sequence length="249" mass="26652">MCRHLAYLGPPRALAEIVTDPPHSLYAQSYAPRHQVGDDQPALNADGFGVGWYPPHDRAGPVRYRRAVPIWADANFPGLSHLLRSGAVLAAVRSATPGNSLDESAAAPYALGRWLFSLNGFVQRWESLPGDTGESLSASDLLSMEARTDAALLWVMIARRLTAGTPAADALAEVVGLTAAARPGARLNLLLTDGEAIAAIRRGASLYYRRSTGEVTVASEPTTDDPDWHEVPDQSLLLTTQHTAEIAPL</sequence>
<protein>
    <recommendedName>
        <fullName evidence="1">Gamma-glutamyl-hercynylcysteine sulfoxide hydrolase</fullName>
        <ecNumber evidence="1">3.5.1.118</ecNumber>
    </recommendedName>
    <alternativeName>
        <fullName evidence="1">Gamma-glutamyl hercynylcysteine S-oxide hydrolase</fullName>
    </alternativeName>
</protein>
<dbReference type="GO" id="GO:0016811">
    <property type="term" value="F:hydrolase activity, acting on carbon-nitrogen (but not peptide) bonds, in linear amides"/>
    <property type="evidence" value="ECO:0007669"/>
    <property type="project" value="UniProtKB-UniRule"/>
</dbReference>
<comment type="pathway">
    <text evidence="1">Amino-acid biosynthesis; ergothioneine biosynthesis.</text>
</comment>
<dbReference type="HAMAP" id="MF_02036">
    <property type="entry name" value="EgtC"/>
    <property type="match status" value="1"/>
</dbReference>
<dbReference type="NCBIfam" id="TIGR03442">
    <property type="entry name" value="ergothioneine biosynthesis protein EgtC"/>
    <property type="match status" value="1"/>
</dbReference>
<dbReference type="EMBL" id="SMKI01000696">
    <property type="protein sequence ID" value="TDC61994.1"/>
    <property type="molecule type" value="Genomic_DNA"/>
</dbReference>
<keyword evidence="1" id="KW-0378">Hydrolase</keyword>
<dbReference type="AlphaFoldDB" id="A0A4R4SHZ1"/>
<dbReference type="RefSeq" id="WP_132822169.1">
    <property type="nucleotide sequence ID" value="NZ_SMKI01000696.1"/>
</dbReference>
<evidence type="ECO:0000313" key="4">
    <source>
        <dbReference type="Proteomes" id="UP000295345"/>
    </source>
</evidence>
<dbReference type="SUPFAM" id="SSF56235">
    <property type="entry name" value="N-terminal nucleophile aminohydrolases (Ntn hydrolases)"/>
    <property type="match status" value="1"/>
</dbReference>
<evidence type="ECO:0000313" key="3">
    <source>
        <dbReference type="EMBL" id="TDC61994.1"/>
    </source>
</evidence>
<dbReference type="PROSITE" id="PS51278">
    <property type="entry name" value="GATASE_TYPE_2"/>
    <property type="match status" value="1"/>
</dbReference>
<comment type="function">
    <text evidence="1">Catalyzes the hydrolysis of the gamma-glutamyl amide bond of hercynyl-gamma-L-glutamyl-L-cysteine sulfoxide to produce hercynylcysteine sulfoxide, a step in the biosynthesis pathway of ergothioneine.</text>
</comment>
<keyword evidence="4" id="KW-1185">Reference proteome</keyword>
<dbReference type="OrthoDB" id="9804310at2"/>
<proteinExistence type="inferred from homology"/>
<evidence type="ECO:0000259" key="2">
    <source>
        <dbReference type="PROSITE" id="PS51278"/>
    </source>
</evidence>
<dbReference type="InterPro" id="IPR017932">
    <property type="entry name" value="GATase_2_dom"/>
</dbReference>
<comment type="catalytic activity">
    <reaction evidence="1">
        <text>gamma-L-glutamyl-hercynylcysteine S-oxide + H2O = S-(hercyn-2-yl)-L-cysteine S-oxide + L-glutamate</text>
        <dbReference type="Rhea" id="RHEA:42684"/>
        <dbReference type="ChEBI" id="CHEBI:15377"/>
        <dbReference type="ChEBI" id="CHEBI:29985"/>
        <dbReference type="ChEBI" id="CHEBI:82703"/>
        <dbReference type="ChEBI" id="CHEBI:82706"/>
        <dbReference type="EC" id="3.5.1.118"/>
    </reaction>
</comment>
<accession>A0A4R4SHZ1</accession>
<dbReference type="InterPro" id="IPR017808">
    <property type="entry name" value="EgtC"/>
</dbReference>
<dbReference type="CDD" id="cd01908">
    <property type="entry name" value="YafJ"/>
    <property type="match status" value="1"/>
</dbReference>
<dbReference type="PANTHER" id="PTHR43187:SF2">
    <property type="entry name" value="GAMMA-GLUTAMYL-HERCYNYLCYSTEINE SULFOXIDE HYDROLASE"/>
    <property type="match status" value="1"/>
</dbReference>
<dbReference type="InterPro" id="IPR032889">
    <property type="entry name" value="EgtC_Actinobacteria"/>
</dbReference>
<comment type="caution">
    <text evidence="3">The sequence shown here is derived from an EMBL/GenBank/DDBJ whole genome shotgun (WGS) entry which is preliminary data.</text>
</comment>
<organism evidence="3 4">
    <name type="scientific">Streptomyces hainanensis</name>
    <dbReference type="NCBI Taxonomy" id="402648"/>
    <lineage>
        <taxon>Bacteria</taxon>
        <taxon>Bacillati</taxon>
        <taxon>Actinomycetota</taxon>
        <taxon>Actinomycetes</taxon>
        <taxon>Kitasatosporales</taxon>
        <taxon>Streptomycetaceae</taxon>
        <taxon>Streptomyces</taxon>
    </lineage>
</organism>
<dbReference type="GO" id="GO:0052699">
    <property type="term" value="P:ergothioneine biosynthetic process"/>
    <property type="evidence" value="ECO:0007669"/>
    <property type="project" value="UniProtKB-UniRule"/>
</dbReference>
<reference evidence="3 4" key="1">
    <citation type="submission" date="2019-03" db="EMBL/GenBank/DDBJ databases">
        <title>Draft genome sequences of novel Actinobacteria.</title>
        <authorList>
            <person name="Sahin N."/>
            <person name="Ay H."/>
            <person name="Saygin H."/>
        </authorList>
    </citation>
    <scope>NUCLEOTIDE SEQUENCE [LARGE SCALE GENOMIC DNA]</scope>
    <source>
        <strain evidence="3 4">DSM 41900</strain>
    </source>
</reference>
<dbReference type="PANTHER" id="PTHR43187">
    <property type="entry name" value="GLUTAMINE AMIDOTRANSFERASE DUG3-RELATED"/>
    <property type="match status" value="1"/>
</dbReference>
<dbReference type="UniPathway" id="UPA01014"/>